<accession>A0A0A0MA83</accession>
<dbReference type="Proteomes" id="UP000030003">
    <property type="component" value="Unassembled WGS sequence"/>
</dbReference>
<gene>
    <name evidence="2" type="ORF">N791_10490</name>
</gene>
<sequence length="230" mass="25076">MEVAMARNTARGSRPPSSRQRPARRRGGAGQAALDQRRQQVAQDAARLLAEGGGADYTRAKLKAAQRLGYRDEASLPHNTDVERALLDYRRLFQPDAGDVLHQAREAALEAMEFLAPFQPRLAGPVMDGTADASTPVTLHLHSEDPDAVPRFLAQHAIPAEPGERTVRLDRARRGRFPAWHLEAGGVGFDLVVLPLAVLRQAPLSPVDERPMQRASAAQLRRTLEGPAGD</sequence>
<evidence type="ECO:0000256" key="1">
    <source>
        <dbReference type="SAM" id="MobiDB-lite"/>
    </source>
</evidence>
<dbReference type="EMBL" id="AVBH01000026">
    <property type="protein sequence ID" value="KGO99214.1"/>
    <property type="molecule type" value="Genomic_DNA"/>
</dbReference>
<feature type="compositionally biased region" description="Low complexity" evidence="1">
    <location>
        <begin position="31"/>
        <end position="40"/>
    </location>
</feature>
<dbReference type="eggNOG" id="COG1418">
    <property type="taxonomic scope" value="Bacteria"/>
</dbReference>
<reference evidence="2 3" key="1">
    <citation type="submission" date="2013-08" db="EMBL/GenBank/DDBJ databases">
        <title>Genomic analysis of Lysobacter defluvii.</title>
        <authorList>
            <person name="Wang Q."/>
            <person name="Wang G."/>
        </authorList>
    </citation>
    <scope>NUCLEOTIDE SEQUENCE [LARGE SCALE GENOMIC DNA]</scope>
    <source>
        <strain evidence="2 3">IMMIB APB-9</strain>
    </source>
</reference>
<feature type="region of interest" description="Disordered" evidence="1">
    <location>
        <begin position="1"/>
        <end position="40"/>
    </location>
</feature>
<evidence type="ECO:0000313" key="2">
    <source>
        <dbReference type="EMBL" id="KGO99214.1"/>
    </source>
</evidence>
<name>A0A0A0MA83_9GAMM</name>
<evidence type="ECO:0000313" key="3">
    <source>
        <dbReference type="Proteomes" id="UP000030003"/>
    </source>
</evidence>
<dbReference type="AlphaFoldDB" id="A0A0A0MA83"/>
<feature type="compositionally biased region" description="Low complexity" evidence="1">
    <location>
        <begin position="10"/>
        <end position="20"/>
    </location>
</feature>
<comment type="caution">
    <text evidence="2">The sequence shown here is derived from an EMBL/GenBank/DDBJ whole genome shotgun (WGS) entry which is preliminary data.</text>
</comment>
<keyword evidence="3" id="KW-1185">Reference proteome</keyword>
<dbReference type="STRING" id="1385515.GCA_000423325_00892"/>
<proteinExistence type="predicted"/>
<feature type="region of interest" description="Disordered" evidence="1">
    <location>
        <begin position="207"/>
        <end position="230"/>
    </location>
</feature>
<organism evidence="2 3">
    <name type="scientific">Lysobacter defluvii IMMIB APB-9 = DSM 18482</name>
    <dbReference type="NCBI Taxonomy" id="1385515"/>
    <lineage>
        <taxon>Bacteria</taxon>
        <taxon>Pseudomonadati</taxon>
        <taxon>Pseudomonadota</taxon>
        <taxon>Gammaproteobacteria</taxon>
        <taxon>Lysobacterales</taxon>
        <taxon>Lysobacteraceae</taxon>
        <taxon>Novilysobacter</taxon>
    </lineage>
</organism>
<protein>
    <submittedName>
        <fullName evidence="2">Uncharacterized protein</fullName>
    </submittedName>
</protein>